<evidence type="ECO:0000313" key="2">
    <source>
        <dbReference type="Proteomes" id="UP001465755"/>
    </source>
</evidence>
<proteinExistence type="predicted"/>
<comment type="caution">
    <text evidence="1">The sequence shown here is derived from an EMBL/GenBank/DDBJ whole genome shotgun (WGS) entry which is preliminary data.</text>
</comment>
<sequence>MFFCRRPSTVPSITRTASCMKRGREEDVPDLVLTTLRHTRLRQSSKHSPFAQQAMTIMQMGITALRMSGRHYKSARRSPA</sequence>
<dbReference type="EMBL" id="JALJOQ010000040">
    <property type="protein sequence ID" value="KAK9805981.1"/>
    <property type="molecule type" value="Genomic_DNA"/>
</dbReference>
<accession>A0AAW1PC20</accession>
<reference evidence="1 2" key="1">
    <citation type="journal article" date="2024" name="Nat. Commun.">
        <title>Phylogenomics reveals the evolutionary origins of lichenization in chlorophyte algae.</title>
        <authorList>
            <person name="Puginier C."/>
            <person name="Libourel C."/>
            <person name="Otte J."/>
            <person name="Skaloud P."/>
            <person name="Haon M."/>
            <person name="Grisel S."/>
            <person name="Petersen M."/>
            <person name="Berrin J.G."/>
            <person name="Delaux P.M."/>
            <person name="Dal Grande F."/>
            <person name="Keller J."/>
        </authorList>
    </citation>
    <scope>NUCLEOTIDE SEQUENCE [LARGE SCALE GENOMIC DNA]</scope>
    <source>
        <strain evidence="1 2">SAG 2036</strain>
    </source>
</reference>
<gene>
    <name evidence="1" type="ORF">WJX73_010687</name>
</gene>
<dbReference type="Proteomes" id="UP001465755">
    <property type="component" value="Unassembled WGS sequence"/>
</dbReference>
<dbReference type="AlphaFoldDB" id="A0AAW1PC20"/>
<name>A0AAW1PC20_9CHLO</name>
<evidence type="ECO:0000313" key="1">
    <source>
        <dbReference type="EMBL" id="KAK9805981.1"/>
    </source>
</evidence>
<protein>
    <submittedName>
        <fullName evidence="1">Uncharacterized protein</fullName>
    </submittedName>
</protein>
<keyword evidence="2" id="KW-1185">Reference proteome</keyword>
<organism evidence="1 2">
    <name type="scientific">Symbiochloris irregularis</name>
    <dbReference type="NCBI Taxonomy" id="706552"/>
    <lineage>
        <taxon>Eukaryota</taxon>
        <taxon>Viridiplantae</taxon>
        <taxon>Chlorophyta</taxon>
        <taxon>core chlorophytes</taxon>
        <taxon>Trebouxiophyceae</taxon>
        <taxon>Trebouxiales</taxon>
        <taxon>Trebouxiaceae</taxon>
        <taxon>Symbiochloris</taxon>
    </lineage>
</organism>